<dbReference type="InterPro" id="IPR006171">
    <property type="entry name" value="TOPRIM_dom"/>
</dbReference>
<sequence>MAKIAAKRGSRTGKAARRPEGAKTRARRSASTGKGKAAAGGKNLVIVESPAKARTINRYLGPDYVVRASMGHVRDLPSKSLGVDLEKDFEPTYELLDGKKKYVTELRKYAKSAPQVFLANDLD</sequence>
<dbReference type="InterPro" id="IPR023405">
    <property type="entry name" value="Topo_IA_core_domain"/>
</dbReference>
<dbReference type="GO" id="GO:0006265">
    <property type="term" value="P:DNA topological change"/>
    <property type="evidence" value="ECO:0007669"/>
    <property type="project" value="InterPro"/>
</dbReference>
<evidence type="ECO:0000256" key="1">
    <source>
        <dbReference type="SAM" id="MobiDB-lite"/>
    </source>
</evidence>
<dbReference type="GO" id="GO:0003677">
    <property type="term" value="F:DNA binding"/>
    <property type="evidence" value="ECO:0007669"/>
    <property type="project" value="InterPro"/>
</dbReference>
<reference evidence="3" key="1">
    <citation type="journal article" date="2015" name="Nature">
        <title>Complex archaea that bridge the gap between prokaryotes and eukaryotes.</title>
        <authorList>
            <person name="Spang A."/>
            <person name="Saw J.H."/>
            <person name="Jorgensen S.L."/>
            <person name="Zaremba-Niedzwiedzka K."/>
            <person name="Martijn J."/>
            <person name="Lind A.E."/>
            <person name="van Eijk R."/>
            <person name="Schleper C."/>
            <person name="Guy L."/>
            <person name="Ettema T.J."/>
        </authorList>
    </citation>
    <scope>NUCLEOTIDE SEQUENCE</scope>
</reference>
<dbReference type="Gene3D" id="3.40.50.140">
    <property type="match status" value="1"/>
</dbReference>
<dbReference type="SUPFAM" id="SSF56712">
    <property type="entry name" value="Prokaryotic type I DNA topoisomerase"/>
    <property type="match status" value="1"/>
</dbReference>
<accession>A0A0F9EZP8</accession>
<gene>
    <name evidence="3" type="ORF">LCGC14_2013090</name>
</gene>
<comment type="caution">
    <text evidence="3">The sequence shown here is derived from an EMBL/GenBank/DDBJ whole genome shotgun (WGS) entry which is preliminary data.</text>
</comment>
<organism evidence="3">
    <name type="scientific">marine sediment metagenome</name>
    <dbReference type="NCBI Taxonomy" id="412755"/>
    <lineage>
        <taxon>unclassified sequences</taxon>
        <taxon>metagenomes</taxon>
        <taxon>ecological metagenomes</taxon>
    </lineage>
</organism>
<dbReference type="PANTHER" id="PTHR42785:SF1">
    <property type="entry name" value="DNA TOPOISOMERASE"/>
    <property type="match status" value="1"/>
</dbReference>
<protein>
    <recommendedName>
        <fullName evidence="2">Toprim domain-containing protein</fullName>
    </recommendedName>
</protein>
<dbReference type="PROSITE" id="PS50880">
    <property type="entry name" value="TOPRIM"/>
    <property type="match status" value="1"/>
</dbReference>
<dbReference type="GO" id="GO:0003917">
    <property type="term" value="F:DNA topoisomerase type I (single strand cut, ATP-independent) activity"/>
    <property type="evidence" value="ECO:0007669"/>
    <property type="project" value="InterPro"/>
</dbReference>
<feature type="domain" description="Toprim" evidence="2">
    <location>
        <begin position="42"/>
        <end position="123"/>
    </location>
</feature>
<dbReference type="Pfam" id="PF01751">
    <property type="entry name" value="Toprim"/>
    <property type="match status" value="1"/>
</dbReference>
<dbReference type="PANTHER" id="PTHR42785">
    <property type="entry name" value="DNA TOPOISOMERASE, TYPE IA, CORE"/>
    <property type="match status" value="1"/>
</dbReference>
<feature type="non-terminal residue" evidence="3">
    <location>
        <position position="123"/>
    </location>
</feature>
<feature type="compositionally biased region" description="Basic residues" evidence="1">
    <location>
        <begin position="1"/>
        <end position="16"/>
    </location>
</feature>
<feature type="region of interest" description="Disordered" evidence="1">
    <location>
        <begin position="1"/>
        <end position="41"/>
    </location>
</feature>
<evidence type="ECO:0000259" key="2">
    <source>
        <dbReference type="PROSITE" id="PS50880"/>
    </source>
</evidence>
<evidence type="ECO:0000313" key="3">
    <source>
        <dbReference type="EMBL" id="KKL79608.1"/>
    </source>
</evidence>
<proteinExistence type="predicted"/>
<dbReference type="InterPro" id="IPR000380">
    <property type="entry name" value="Topo_IA"/>
</dbReference>
<name>A0A0F9EZP8_9ZZZZ</name>
<dbReference type="EMBL" id="LAZR01023119">
    <property type="protein sequence ID" value="KKL79608.1"/>
    <property type="molecule type" value="Genomic_DNA"/>
</dbReference>
<dbReference type="SMART" id="SM00493">
    <property type="entry name" value="TOPRIM"/>
    <property type="match status" value="1"/>
</dbReference>
<dbReference type="AlphaFoldDB" id="A0A0F9EZP8"/>